<gene>
    <name evidence="3" type="ORF">O3H35_13015</name>
    <name evidence="2" type="ORF">O3H54_15475</name>
</gene>
<keyword evidence="1" id="KW-0472">Membrane</keyword>
<comment type="caution">
    <text evidence="2">The sequence shown here is derived from an EMBL/GenBank/DDBJ whole genome shotgun (WGS) entry which is preliminary data.</text>
</comment>
<dbReference type="EMBL" id="JAPVER010000020">
    <property type="protein sequence ID" value="MCZ3367290.1"/>
    <property type="molecule type" value="Genomic_DNA"/>
</dbReference>
<keyword evidence="4" id="KW-1185">Reference proteome</keyword>
<feature type="transmembrane region" description="Helical" evidence="1">
    <location>
        <begin position="109"/>
        <end position="127"/>
    </location>
</feature>
<evidence type="ECO:0000313" key="4">
    <source>
        <dbReference type="Proteomes" id="UP001068021"/>
    </source>
</evidence>
<organism evidence="2 4">
    <name type="scientific">Methanobacterium veterum</name>
    <dbReference type="NCBI Taxonomy" id="408577"/>
    <lineage>
        <taxon>Archaea</taxon>
        <taxon>Methanobacteriati</taxon>
        <taxon>Methanobacteriota</taxon>
        <taxon>Methanomada group</taxon>
        <taxon>Methanobacteria</taxon>
        <taxon>Methanobacteriales</taxon>
        <taxon>Methanobacteriaceae</taxon>
        <taxon>Methanobacterium</taxon>
    </lineage>
</organism>
<accession>A0A9E5A3A1</accession>
<protein>
    <submittedName>
        <fullName evidence="2">DUF2101 family protein</fullName>
    </submittedName>
</protein>
<keyword evidence="1" id="KW-1133">Transmembrane helix</keyword>
<feature type="transmembrane region" description="Helical" evidence="1">
    <location>
        <begin position="171"/>
        <end position="191"/>
    </location>
</feature>
<dbReference type="Proteomes" id="UP001068021">
    <property type="component" value="Unassembled WGS sequence"/>
</dbReference>
<feature type="transmembrane region" description="Helical" evidence="1">
    <location>
        <begin position="133"/>
        <end position="151"/>
    </location>
</feature>
<dbReference type="Pfam" id="PF09874">
    <property type="entry name" value="DUF2101"/>
    <property type="match status" value="1"/>
</dbReference>
<sequence>MNIFAKFGELIIKIFNFIGMLILAIPKIPSILRGINTNDIKDKVNSGSFKENLSKVKDTGLEIGEMGVSKVSEMRNPQSSQLNKDTEEIQMHDTPLSGKFTSKEKERTVFKLQLISIGFLVVSVLYLFNFLSFIIFCILGILLVVYMVYLLRSKVKLMYPIDFNAYRDFFLMYIVAGIVLVVVSSNPNFIMAFSFEFFPYLTVLIFAALLSVAVFLIFRIRYHRNFTYGTVVETSENTAYVKVEYDICSNVKPDMYFVTNSCGAGKGDEVKLQIKEKLLSTGGNKPVSIIEIIN</sequence>
<feature type="transmembrane region" description="Helical" evidence="1">
    <location>
        <begin position="197"/>
        <end position="218"/>
    </location>
</feature>
<dbReference type="InterPro" id="IPR018663">
    <property type="entry name" value="DUF2101_membrane"/>
</dbReference>
<reference evidence="2" key="1">
    <citation type="submission" date="2022-12" db="EMBL/GenBank/DDBJ databases">
        <title>Reclassification of two methanogenic archaea species isolated from the Kolyma lowland permafrost.</title>
        <authorList>
            <person name="Trubitsyn V.E."/>
            <person name="Rivkina E.M."/>
            <person name="Shcherbakova V.A."/>
        </authorList>
    </citation>
    <scope>NUCLEOTIDE SEQUENCE</scope>
    <source>
        <strain evidence="2">M2</strain>
        <strain evidence="3">MK4</strain>
    </source>
</reference>
<proteinExistence type="predicted"/>
<dbReference type="RefSeq" id="WP_048082538.1">
    <property type="nucleotide sequence ID" value="NZ_JAPVER010000020.1"/>
</dbReference>
<evidence type="ECO:0000256" key="1">
    <source>
        <dbReference type="SAM" id="Phobius"/>
    </source>
</evidence>
<evidence type="ECO:0000313" key="2">
    <source>
        <dbReference type="EMBL" id="MCZ3367290.1"/>
    </source>
</evidence>
<evidence type="ECO:0000313" key="3">
    <source>
        <dbReference type="EMBL" id="MCZ3373562.1"/>
    </source>
</evidence>
<dbReference type="AlphaFoldDB" id="A0A9E5A3A1"/>
<keyword evidence="1" id="KW-0812">Transmembrane</keyword>
<name>A0A9E5A3A1_9EURY</name>
<dbReference type="EMBL" id="JAPVES010000030">
    <property type="protein sequence ID" value="MCZ3373562.1"/>
    <property type="molecule type" value="Genomic_DNA"/>
</dbReference>
<feature type="transmembrane region" description="Helical" evidence="1">
    <location>
        <begin position="6"/>
        <end position="25"/>
    </location>
</feature>
<dbReference type="Proteomes" id="UP001074446">
    <property type="component" value="Unassembled WGS sequence"/>
</dbReference>